<gene>
    <name evidence="3" type="ORF">KNW02_11495</name>
</gene>
<accession>A0ABS6AJG7</accession>
<dbReference type="RefSeq" id="WP_216033413.1">
    <property type="nucleotide sequence ID" value="NZ_JAHKNG010000018.1"/>
</dbReference>
<feature type="domain" description="T-Q ester bond containing" evidence="2">
    <location>
        <begin position="168"/>
        <end position="244"/>
    </location>
</feature>
<feature type="signal peptide" evidence="1">
    <location>
        <begin position="1"/>
        <end position="34"/>
    </location>
</feature>
<feature type="domain" description="T-Q ester bond containing" evidence="2">
    <location>
        <begin position="39"/>
        <end position="132"/>
    </location>
</feature>
<proteinExistence type="predicted"/>
<sequence length="308" mass="32665">MTLNTTTMSRALCGTSLALVLAGSVLIPHAPAYAADPASITATVLDVEDDNRFFMRTGGTARGDVAYEGLTPGEDYTLAAQLHHVGEDKAVGDPVFTGFTPEAASGQTSVELPVPTNRTQYNIDYAVYLTLYKGKVDQQSAGEAAALAEIRDTESPDHVIQVHAIQAIAVTAADAADGDNRLPAEGGVIRASVDHENLVAGYHYTLWGELLKPSGQSTGIYAAIPDYVPEAMNGQVTMEFAVPEGFEGISLVPSVGLYHKSRVELPQDGRLTVLPDVPNPVMIASDPNLDRADKTIAIGVLFEEQDDN</sequence>
<evidence type="ECO:0000256" key="1">
    <source>
        <dbReference type="SAM" id="SignalP"/>
    </source>
</evidence>
<dbReference type="Pfam" id="PF18202">
    <property type="entry name" value="TQ"/>
    <property type="match status" value="2"/>
</dbReference>
<protein>
    <submittedName>
        <fullName evidence="3">VaFE repeat-containing surface-anchored protein</fullName>
    </submittedName>
</protein>
<organism evidence="3 4">
    <name type="scientific">Paracoccus marinaquae</name>
    <dbReference type="NCBI Taxonomy" id="2841926"/>
    <lineage>
        <taxon>Bacteria</taxon>
        <taxon>Pseudomonadati</taxon>
        <taxon>Pseudomonadota</taxon>
        <taxon>Alphaproteobacteria</taxon>
        <taxon>Rhodobacterales</taxon>
        <taxon>Paracoccaceae</taxon>
        <taxon>Paracoccus</taxon>
    </lineage>
</organism>
<comment type="caution">
    <text evidence="3">The sequence shown here is derived from an EMBL/GenBank/DDBJ whole genome shotgun (WGS) entry which is preliminary data.</text>
</comment>
<dbReference type="NCBIfam" id="NF033903">
    <property type="entry name" value="VaFE_rpt"/>
    <property type="match status" value="2"/>
</dbReference>
<dbReference type="Proteomes" id="UP001166191">
    <property type="component" value="Unassembled WGS sequence"/>
</dbReference>
<keyword evidence="4" id="KW-1185">Reference proteome</keyword>
<reference evidence="3" key="1">
    <citation type="submission" date="2021-06" db="EMBL/GenBank/DDBJ databases">
        <title>Paracoccus bacterium XHP0099 sp. nov., isolated from the surface waters of the Yellow Sea.</title>
        <authorList>
            <person name="Xue H."/>
            <person name="Zhang D."/>
        </authorList>
    </citation>
    <scope>NUCLEOTIDE SEQUENCE</scope>
    <source>
        <strain evidence="3">XHP0099</strain>
    </source>
</reference>
<feature type="chain" id="PRO_5046189556" evidence="1">
    <location>
        <begin position="35"/>
        <end position="308"/>
    </location>
</feature>
<evidence type="ECO:0000313" key="3">
    <source>
        <dbReference type="EMBL" id="MBU3030737.1"/>
    </source>
</evidence>
<name>A0ABS6AJG7_9RHOB</name>
<keyword evidence="1" id="KW-0732">Signal</keyword>
<evidence type="ECO:0000259" key="2">
    <source>
        <dbReference type="Pfam" id="PF18202"/>
    </source>
</evidence>
<dbReference type="InterPro" id="IPR041100">
    <property type="entry name" value="TQ"/>
</dbReference>
<dbReference type="EMBL" id="JAHKNG010000018">
    <property type="protein sequence ID" value="MBU3030737.1"/>
    <property type="molecule type" value="Genomic_DNA"/>
</dbReference>
<evidence type="ECO:0000313" key="4">
    <source>
        <dbReference type="Proteomes" id="UP001166191"/>
    </source>
</evidence>